<sequence>MSKKVKILMVDDHPSMIEGYKIILSYNDLGYEIETSSAFNCKDAHDVIIHPSKKNYFDIVFLDYSLPPYEEKNINNGEDLALLVKKTSPNSKIVILTSHIETLILYNIIKRVNPNGLLVKSDFTADELLKAFESIINDEVYNSATVKSSLKELLSKDNYLDDFNRQMITLLSQGIKTKNLPQHMNLSMSSIEKRKVQIKLYLNIEKGTDEDIIREAKKRGLI</sequence>
<dbReference type="Pfam" id="PF00072">
    <property type="entry name" value="Response_reg"/>
    <property type="match status" value="1"/>
</dbReference>
<keyword evidence="4" id="KW-1185">Reference proteome</keyword>
<gene>
    <name evidence="3" type="ORF">SAMN05444363_0523</name>
</gene>
<evidence type="ECO:0000313" key="4">
    <source>
        <dbReference type="Proteomes" id="UP000184488"/>
    </source>
</evidence>
<evidence type="ECO:0000313" key="3">
    <source>
        <dbReference type="EMBL" id="SHI42940.1"/>
    </source>
</evidence>
<dbReference type="Proteomes" id="UP000184488">
    <property type="component" value="Unassembled WGS sequence"/>
</dbReference>
<name>A0A1M6B2N4_9FLAO</name>
<dbReference type="OrthoDB" id="651456at2"/>
<dbReference type="GO" id="GO:0000160">
    <property type="term" value="P:phosphorelay signal transduction system"/>
    <property type="evidence" value="ECO:0007669"/>
    <property type="project" value="InterPro"/>
</dbReference>
<proteinExistence type="predicted"/>
<protein>
    <submittedName>
        <fullName evidence="3">DNA-binding response regulator, NarL/FixJ family, contains REC and HTH domains</fullName>
    </submittedName>
</protein>
<dbReference type="RefSeq" id="WP_143161850.1">
    <property type="nucleotide sequence ID" value="NZ_FQZI01000001.1"/>
</dbReference>
<dbReference type="STRING" id="415425.SAMN05444363_0523"/>
<feature type="domain" description="Response regulatory" evidence="2">
    <location>
        <begin position="6"/>
        <end position="135"/>
    </location>
</feature>
<keyword evidence="1" id="KW-0597">Phosphoprotein</keyword>
<dbReference type="PROSITE" id="PS50110">
    <property type="entry name" value="RESPONSE_REGULATORY"/>
    <property type="match status" value="1"/>
</dbReference>
<feature type="modified residue" description="4-aspartylphosphate" evidence="1">
    <location>
        <position position="63"/>
    </location>
</feature>
<dbReference type="InterPro" id="IPR001789">
    <property type="entry name" value="Sig_transdc_resp-reg_receiver"/>
</dbReference>
<dbReference type="Gene3D" id="3.40.50.2300">
    <property type="match status" value="1"/>
</dbReference>
<dbReference type="SMART" id="SM00448">
    <property type="entry name" value="REC"/>
    <property type="match status" value="1"/>
</dbReference>
<dbReference type="GO" id="GO:0003677">
    <property type="term" value="F:DNA binding"/>
    <property type="evidence" value="ECO:0007669"/>
    <property type="project" value="UniProtKB-KW"/>
</dbReference>
<reference evidence="4" key="1">
    <citation type="submission" date="2016-11" db="EMBL/GenBank/DDBJ databases">
        <authorList>
            <person name="Varghese N."/>
            <person name="Submissions S."/>
        </authorList>
    </citation>
    <scope>NUCLEOTIDE SEQUENCE [LARGE SCALE GENOMIC DNA]</scope>
    <source>
        <strain evidence="4">DSM 18829</strain>
    </source>
</reference>
<organism evidence="3 4">
    <name type="scientific">Flavobacterium terrae</name>
    <dbReference type="NCBI Taxonomy" id="415425"/>
    <lineage>
        <taxon>Bacteria</taxon>
        <taxon>Pseudomonadati</taxon>
        <taxon>Bacteroidota</taxon>
        <taxon>Flavobacteriia</taxon>
        <taxon>Flavobacteriales</taxon>
        <taxon>Flavobacteriaceae</taxon>
        <taxon>Flavobacterium</taxon>
    </lineage>
</organism>
<evidence type="ECO:0000259" key="2">
    <source>
        <dbReference type="PROSITE" id="PS50110"/>
    </source>
</evidence>
<dbReference type="SUPFAM" id="SSF52172">
    <property type="entry name" value="CheY-like"/>
    <property type="match status" value="1"/>
</dbReference>
<evidence type="ECO:0000256" key="1">
    <source>
        <dbReference type="PROSITE-ProRule" id="PRU00169"/>
    </source>
</evidence>
<dbReference type="EMBL" id="FQZI01000001">
    <property type="protein sequence ID" value="SHI42940.1"/>
    <property type="molecule type" value="Genomic_DNA"/>
</dbReference>
<accession>A0A1M6B2N4</accession>
<dbReference type="InterPro" id="IPR011006">
    <property type="entry name" value="CheY-like_superfamily"/>
</dbReference>
<keyword evidence="3" id="KW-0238">DNA-binding</keyword>
<dbReference type="AlphaFoldDB" id="A0A1M6B2N4"/>